<evidence type="ECO:0008006" key="3">
    <source>
        <dbReference type="Google" id="ProtNLM"/>
    </source>
</evidence>
<dbReference type="AlphaFoldDB" id="A0A0M1VW45"/>
<dbReference type="eggNOG" id="ENOG50318Q4">
    <property type="taxonomic scope" value="Bacteria"/>
</dbReference>
<accession>A0A0M1VW45</accession>
<dbReference type="PROSITE" id="PS51257">
    <property type="entry name" value="PROKAR_LIPOPROTEIN"/>
    <property type="match status" value="1"/>
</dbReference>
<dbReference type="HOGENOM" id="CLU_1701698_0_0_0"/>
<protein>
    <recommendedName>
        <fullName evidence="3">Lipoprotein</fullName>
    </recommendedName>
</protein>
<name>A0A0M1VW45_FUSVC</name>
<dbReference type="RefSeq" id="WP_005913065.1">
    <property type="nucleotide sequence ID" value="NZ_KQ235738.1"/>
</dbReference>
<dbReference type="EMBL" id="ACDE02000023">
    <property type="protein sequence ID" value="EEO40878.1"/>
    <property type="molecule type" value="Genomic_DNA"/>
</dbReference>
<sequence>MKKIIISFLILLSLIFVACGKESGIGEFIDKEKISSEYNIEKEEENSIEFADKDEDAPIFKIFTFQKMLKIDYNNPNKLNKIEEYYLSHNCKTIYKDEETLIISGEENDDQSYGYNIHTFDNSKTELSIIVSVGATRKLSEAELVSMLKEAKSFIKK</sequence>
<evidence type="ECO:0000313" key="1">
    <source>
        <dbReference type="EMBL" id="EEO40878.1"/>
    </source>
</evidence>
<evidence type="ECO:0000313" key="2">
    <source>
        <dbReference type="Proteomes" id="UP000004925"/>
    </source>
</evidence>
<comment type="caution">
    <text evidence="1">The sequence shown here is derived from an EMBL/GenBank/DDBJ whole genome shotgun (WGS) entry which is preliminary data.</text>
</comment>
<organism evidence="1 2">
    <name type="scientific">Fusobacterium vincentii 4_1_13</name>
    <dbReference type="NCBI Taxonomy" id="469606"/>
    <lineage>
        <taxon>Bacteria</taxon>
        <taxon>Fusobacteriati</taxon>
        <taxon>Fusobacteriota</taxon>
        <taxon>Fusobacteriia</taxon>
        <taxon>Fusobacteriales</taxon>
        <taxon>Fusobacteriaceae</taxon>
        <taxon>Fusobacterium</taxon>
    </lineage>
</organism>
<proteinExistence type="predicted"/>
<reference evidence="1 2" key="1">
    <citation type="submission" date="2011-10" db="EMBL/GenBank/DDBJ databases">
        <title>The Genome Sequence of Fusobacterium sp. 4_1_13.</title>
        <authorList>
            <consortium name="The Broad Institute Genome Sequencing Platform"/>
            <person name="Earl A."/>
            <person name="Ward D."/>
            <person name="Feldgarden M."/>
            <person name="Gevers D."/>
            <person name="Strauss J."/>
            <person name="Ambrose C."/>
            <person name="Allen-Vercoe E."/>
            <person name="Young S.K."/>
            <person name="Zeng Q."/>
            <person name="Gargeya S."/>
            <person name="Fitzgerald M."/>
            <person name="Haas B."/>
            <person name="Abouelleil A."/>
            <person name="Alvarado L."/>
            <person name="Arachchi H.M."/>
            <person name="Berlin A."/>
            <person name="Brown A."/>
            <person name="Chapman S.B."/>
            <person name="Chen Z."/>
            <person name="Dunbar C."/>
            <person name="Freedman E."/>
            <person name="Gearin G."/>
            <person name="Goldberg J."/>
            <person name="Griggs A."/>
            <person name="Gujja S."/>
            <person name="Heiman D."/>
            <person name="Howarth C."/>
            <person name="Larson L."/>
            <person name="Lui A."/>
            <person name="MacDonald P.J."/>
            <person name="Montmayeur A."/>
            <person name="Murphy C."/>
            <person name="Neiman D."/>
            <person name="Pearson M."/>
            <person name="Priest M."/>
            <person name="Roberts A."/>
            <person name="Saif S."/>
            <person name="Shea T."/>
            <person name="Shenoy N."/>
            <person name="Sisk P."/>
            <person name="Stolte C."/>
            <person name="Sykes S."/>
            <person name="Wortman J."/>
            <person name="Nusbaum C."/>
            <person name="Birren B."/>
        </authorList>
    </citation>
    <scope>NUCLEOTIDE SEQUENCE [LARGE SCALE GENOMIC DNA]</scope>
    <source>
        <strain evidence="1 2">4_1_13</strain>
    </source>
</reference>
<gene>
    <name evidence="1" type="ORF">FSCG_01591</name>
</gene>
<dbReference type="Proteomes" id="UP000004925">
    <property type="component" value="Unassembled WGS sequence"/>
</dbReference>